<dbReference type="AlphaFoldDB" id="X1BXP8"/>
<feature type="domain" description="LicD/FKTN/FKRP nucleotidyltransferase" evidence="1">
    <location>
        <begin position="34"/>
        <end position="61"/>
    </location>
</feature>
<accession>X1BXP8</accession>
<evidence type="ECO:0000259" key="1">
    <source>
        <dbReference type="Pfam" id="PF04991"/>
    </source>
</evidence>
<dbReference type="Pfam" id="PF04991">
    <property type="entry name" value="LicD"/>
    <property type="match status" value="1"/>
</dbReference>
<evidence type="ECO:0000313" key="2">
    <source>
        <dbReference type="EMBL" id="GAG99805.1"/>
    </source>
</evidence>
<organism evidence="2">
    <name type="scientific">marine sediment metagenome</name>
    <dbReference type="NCBI Taxonomy" id="412755"/>
    <lineage>
        <taxon>unclassified sequences</taxon>
        <taxon>metagenomes</taxon>
        <taxon>ecological metagenomes</taxon>
    </lineage>
</organism>
<sequence length="62" mass="6788">MDISATIAHLRAAKIMDLRTAKQAFLDVKETLDQAGIKFWLNSGTALGAVRDKGLIPYDIDV</sequence>
<comment type="caution">
    <text evidence="2">The sequence shown here is derived from an EMBL/GenBank/DDBJ whole genome shotgun (WGS) entry which is preliminary data.</text>
</comment>
<dbReference type="GO" id="GO:0009100">
    <property type="term" value="P:glycoprotein metabolic process"/>
    <property type="evidence" value="ECO:0007669"/>
    <property type="project" value="UniProtKB-ARBA"/>
</dbReference>
<proteinExistence type="predicted"/>
<feature type="non-terminal residue" evidence="2">
    <location>
        <position position="62"/>
    </location>
</feature>
<name>X1BXP8_9ZZZZ</name>
<reference evidence="2" key="1">
    <citation type="journal article" date="2014" name="Front. Microbiol.">
        <title>High frequency of phylogenetically diverse reductive dehalogenase-homologous genes in deep subseafloor sedimentary metagenomes.</title>
        <authorList>
            <person name="Kawai M."/>
            <person name="Futagami T."/>
            <person name="Toyoda A."/>
            <person name="Takaki Y."/>
            <person name="Nishi S."/>
            <person name="Hori S."/>
            <person name="Arai W."/>
            <person name="Tsubouchi T."/>
            <person name="Morono Y."/>
            <person name="Uchiyama I."/>
            <person name="Ito T."/>
            <person name="Fujiyama A."/>
            <person name="Inagaki F."/>
            <person name="Takami H."/>
        </authorList>
    </citation>
    <scope>NUCLEOTIDE SEQUENCE</scope>
    <source>
        <strain evidence="2">Expedition CK06-06</strain>
    </source>
</reference>
<protein>
    <recommendedName>
        <fullName evidence="1">LicD/FKTN/FKRP nucleotidyltransferase domain-containing protein</fullName>
    </recommendedName>
</protein>
<gene>
    <name evidence="2" type="ORF">S01H4_49485</name>
</gene>
<dbReference type="EMBL" id="BART01027991">
    <property type="protein sequence ID" value="GAG99805.1"/>
    <property type="molecule type" value="Genomic_DNA"/>
</dbReference>
<dbReference type="InterPro" id="IPR007074">
    <property type="entry name" value="LicD/FKTN/FKRP_NTP_transf"/>
</dbReference>